<dbReference type="InterPro" id="IPR001873">
    <property type="entry name" value="ENaC"/>
</dbReference>
<evidence type="ECO:0000256" key="5">
    <source>
        <dbReference type="ARBA" id="ARBA00022989"/>
    </source>
</evidence>
<gene>
    <name evidence="13" type="ORF">KP79_PYT07995</name>
</gene>
<evidence type="ECO:0000256" key="9">
    <source>
        <dbReference type="ARBA" id="ARBA00023201"/>
    </source>
</evidence>
<evidence type="ECO:0000256" key="11">
    <source>
        <dbReference type="RuleBase" id="RU000679"/>
    </source>
</evidence>
<dbReference type="Gene3D" id="1.10.287.770">
    <property type="entry name" value="YojJ-like"/>
    <property type="match status" value="1"/>
</dbReference>
<keyword evidence="5 12" id="KW-1133">Transmembrane helix</keyword>
<keyword evidence="9 11" id="KW-0739">Sodium transport</keyword>
<keyword evidence="10 11" id="KW-0407">Ion channel</keyword>
<evidence type="ECO:0000313" key="13">
    <source>
        <dbReference type="EMBL" id="OWF44766.1"/>
    </source>
</evidence>
<keyword evidence="7 11" id="KW-0406">Ion transport</keyword>
<dbReference type="OrthoDB" id="6021021at2759"/>
<evidence type="ECO:0000256" key="3">
    <source>
        <dbReference type="ARBA" id="ARBA00022461"/>
    </source>
</evidence>
<keyword evidence="4 11" id="KW-0812">Transmembrane</keyword>
<keyword evidence="2 11" id="KW-0813">Transport</keyword>
<dbReference type="PRINTS" id="PR01078">
    <property type="entry name" value="AMINACHANNEL"/>
</dbReference>
<dbReference type="PANTHER" id="PTHR11690">
    <property type="entry name" value="AMILORIDE-SENSITIVE SODIUM CHANNEL-RELATED"/>
    <property type="match status" value="1"/>
</dbReference>
<dbReference type="Proteomes" id="UP000242188">
    <property type="component" value="Unassembled WGS sequence"/>
</dbReference>
<evidence type="ECO:0000313" key="14">
    <source>
        <dbReference type="Proteomes" id="UP000242188"/>
    </source>
</evidence>
<name>A0A210Q7P7_MIZYE</name>
<evidence type="ECO:0000256" key="6">
    <source>
        <dbReference type="ARBA" id="ARBA00023053"/>
    </source>
</evidence>
<keyword evidence="3 11" id="KW-0894">Sodium channel</keyword>
<sequence length="525" mass="59675">MSSNTTKSPTDGIRKRKTFAGVMTRFAGKTSMQGPSYILSARLRGAKIVWTILLVLALVAMAFHLYYLCHQYFSWPKQTSVELGFKNLQMPALTFCNVNPVRNSEIMGLSDSDPLRALVDAVDPSDLDPRLTDAYKGISSTNTQPQGKRKKRFTNSLEELNLTSSKNKPLDGVTALEREFERLYMQENNPDVACIYRDTRIALGHSIEDMLIYCSYKGQSCFSTNFTLFNTPQYGNCYTIESTDFISKDSGPSHSLKLVLDVNYRDYLKGITQGYGLRVDIHSPGTIPDPHRNGFYISTAFETDISLEVLDINRIGYPYGTCDLGTSFQQKYKRKYTRKACQNLCQQETLLTDCGCYDMNQQEIFYIAGITDKEVCNTTAELACQHSVYQKLADKIIPCKCEQECREVHYKRGVSTRQWPTRDYATVLVQSICEDPRKVQDCQHLANITDKAELRENFIKLVVYFEELNYEKIMESPAIEVAQFASDFGGAIGLWIGLSLLSIFEIVQLLVEICDWGCYNCIERE</sequence>
<evidence type="ECO:0000256" key="7">
    <source>
        <dbReference type="ARBA" id="ARBA00023065"/>
    </source>
</evidence>
<dbReference type="GO" id="GO:0015280">
    <property type="term" value="F:ligand-gated sodium channel activity"/>
    <property type="evidence" value="ECO:0007669"/>
    <property type="project" value="TreeGrafter"/>
</dbReference>
<evidence type="ECO:0000256" key="12">
    <source>
        <dbReference type="SAM" id="Phobius"/>
    </source>
</evidence>
<evidence type="ECO:0000256" key="1">
    <source>
        <dbReference type="ARBA" id="ARBA00004141"/>
    </source>
</evidence>
<dbReference type="PANTHER" id="PTHR11690:SF248">
    <property type="entry name" value="PICKPOCKET 17, ISOFORM A"/>
    <property type="match status" value="1"/>
</dbReference>
<proteinExistence type="inferred from homology"/>
<feature type="transmembrane region" description="Helical" evidence="12">
    <location>
        <begin position="48"/>
        <end position="68"/>
    </location>
</feature>
<organism evidence="13 14">
    <name type="scientific">Mizuhopecten yessoensis</name>
    <name type="common">Japanese scallop</name>
    <name type="synonym">Patinopecten yessoensis</name>
    <dbReference type="NCBI Taxonomy" id="6573"/>
    <lineage>
        <taxon>Eukaryota</taxon>
        <taxon>Metazoa</taxon>
        <taxon>Spiralia</taxon>
        <taxon>Lophotrochozoa</taxon>
        <taxon>Mollusca</taxon>
        <taxon>Bivalvia</taxon>
        <taxon>Autobranchia</taxon>
        <taxon>Pteriomorphia</taxon>
        <taxon>Pectinida</taxon>
        <taxon>Pectinoidea</taxon>
        <taxon>Pectinidae</taxon>
        <taxon>Mizuhopecten</taxon>
    </lineage>
</organism>
<dbReference type="EMBL" id="NEDP02004686">
    <property type="protein sequence ID" value="OWF44766.1"/>
    <property type="molecule type" value="Genomic_DNA"/>
</dbReference>
<dbReference type="GO" id="GO:0005886">
    <property type="term" value="C:plasma membrane"/>
    <property type="evidence" value="ECO:0007669"/>
    <property type="project" value="TreeGrafter"/>
</dbReference>
<dbReference type="Gene3D" id="2.60.470.10">
    <property type="entry name" value="Acid-sensing ion channels like domains"/>
    <property type="match status" value="1"/>
</dbReference>
<keyword evidence="8 12" id="KW-0472">Membrane</keyword>
<reference evidence="13 14" key="1">
    <citation type="journal article" date="2017" name="Nat. Ecol. Evol.">
        <title>Scallop genome provides insights into evolution of bilaterian karyotype and development.</title>
        <authorList>
            <person name="Wang S."/>
            <person name="Zhang J."/>
            <person name="Jiao W."/>
            <person name="Li J."/>
            <person name="Xun X."/>
            <person name="Sun Y."/>
            <person name="Guo X."/>
            <person name="Huan P."/>
            <person name="Dong B."/>
            <person name="Zhang L."/>
            <person name="Hu X."/>
            <person name="Sun X."/>
            <person name="Wang J."/>
            <person name="Zhao C."/>
            <person name="Wang Y."/>
            <person name="Wang D."/>
            <person name="Huang X."/>
            <person name="Wang R."/>
            <person name="Lv J."/>
            <person name="Li Y."/>
            <person name="Zhang Z."/>
            <person name="Liu B."/>
            <person name="Lu W."/>
            <person name="Hui Y."/>
            <person name="Liang J."/>
            <person name="Zhou Z."/>
            <person name="Hou R."/>
            <person name="Li X."/>
            <person name="Liu Y."/>
            <person name="Li H."/>
            <person name="Ning X."/>
            <person name="Lin Y."/>
            <person name="Zhao L."/>
            <person name="Xing Q."/>
            <person name="Dou J."/>
            <person name="Li Y."/>
            <person name="Mao J."/>
            <person name="Guo H."/>
            <person name="Dou H."/>
            <person name="Li T."/>
            <person name="Mu C."/>
            <person name="Jiang W."/>
            <person name="Fu Q."/>
            <person name="Fu X."/>
            <person name="Miao Y."/>
            <person name="Liu J."/>
            <person name="Yu Q."/>
            <person name="Li R."/>
            <person name="Liao H."/>
            <person name="Li X."/>
            <person name="Kong Y."/>
            <person name="Jiang Z."/>
            <person name="Chourrout D."/>
            <person name="Li R."/>
            <person name="Bao Z."/>
        </authorList>
    </citation>
    <scope>NUCLEOTIDE SEQUENCE [LARGE SCALE GENOMIC DNA]</scope>
    <source>
        <strain evidence="13 14">PY_sf001</strain>
    </source>
</reference>
<evidence type="ECO:0000256" key="2">
    <source>
        <dbReference type="ARBA" id="ARBA00022448"/>
    </source>
</evidence>
<evidence type="ECO:0000256" key="10">
    <source>
        <dbReference type="ARBA" id="ARBA00023303"/>
    </source>
</evidence>
<evidence type="ECO:0000256" key="8">
    <source>
        <dbReference type="ARBA" id="ARBA00023136"/>
    </source>
</evidence>
<keyword evidence="14" id="KW-1185">Reference proteome</keyword>
<dbReference type="Pfam" id="PF00858">
    <property type="entry name" value="ASC"/>
    <property type="match status" value="1"/>
</dbReference>
<accession>A0A210Q7P7</accession>
<evidence type="ECO:0000256" key="4">
    <source>
        <dbReference type="ARBA" id="ARBA00022692"/>
    </source>
</evidence>
<protein>
    <submittedName>
        <fullName evidence="13">Amiloride-sensitive sodium channel subunit gamma</fullName>
    </submittedName>
</protein>
<comment type="subcellular location">
    <subcellularLocation>
        <location evidence="1">Membrane</location>
        <topology evidence="1">Multi-pass membrane protein</topology>
    </subcellularLocation>
</comment>
<dbReference type="AlphaFoldDB" id="A0A210Q7P7"/>
<keyword evidence="6" id="KW-0915">Sodium</keyword>
<comment type="similarity">
    <text evidence="11">Belongs to the amiloride-sensitive sodium channel (TC 1.A.6) family.</text>
</comment>
<comment type="caution">
    <text evidence="13">The sequence shown here is derived from an EMBL/GenBank/DDBJ whole genome shotgun (WGS) entry which is preliminary data.</text>
</comment>